<reference evidence="9" key="1">
    <citation type="submission" date="2011-05" db="EMBL/GenBank/DDBJ databases">
        <title>Complete sequence of Desulfotomaculum ruminis DSM 2154.</title>
        <authorList>
            <person name="Lucas S."/>
            <person name="Copeland A."/>
            <person name="Lapidus A."/>
            <person name="Cheng J.-F."/>
            <person name="Goodwin L."/>
            <person name="Pitluck S."/>
            <person name="Lu M."/>
            <person name="Detter J.C."/>
            <person name="Han C."/>
            <person name="Tapia R."/>
            <person name="Land M."/>
            <person name="Hauser L."/>
            <person name="Kyrpides N."/>
            <person name="Ivanova N."/>
            <person name="Mikhailova N."/>
            <person name="Pagani I."/>
            <person name="Stams A.J.M."/>
            <person name="Plugge C.M."/>
            <person name="Muyzer G."/>
            <person name="Kuever J."/>
            <person name="Parshina S.N."/>
            <person name="Ivanova A.E."/>
            <person name="Nazina T.N."/>
            <person name="Brambilla E."/>
            <person name="Spring S."/>
            <person name="Klenk H.-P."/>
            <person name="Woyke T."/>
        </authorList>
    </citation>
    <scope>NUCLEOTIDE SEQUENCE [LARGE SCALE GENOMIC DNA]</scope>
    <source>
        <strain evidence="9">ATCC 23193 / DSM 2154 / NCIB 8452 / DL</strain>
    </source>
</reference>
<organism evidence="8 9">
    <name type="scientific">Desulforamulus ruminis (strain ATCC 23193 / DSM 2154 / NCIMB 8452 / DL)</name>
    <name type="common">Desulfotomaculum ruminis</name>
    <dbReference type="NCBI Taxonomy" id="696281"/>
    <lineage>
        <taxon>Bacteria</taxon>
        <taxon>Bacillati</taxon>
        <taxon>Bacillota</taxon>
        <taxon>Clostridia</taxon>
        <taxon>Eubacteriales</taxon>
        <taxon>Peptococcaceae</taxon>
        <taxon>Desulforamulus</taxon>
    </lineage>
</organism>
<keyword evidence="4 7" id="KW-0812">Transmembrane</keyword>
<evidence type="ECO:0000256" key="5">
    <source>
        <dbReference type="ARBA" id="ARBA00022989"/>
    </source>
</evidence>
<feature type="transmembrane region" description="Helical" evidence="7">
    <location>
        <begin position="407"/>
        <end position="426"/>
    </location>
</feature>
<dbReference type="EMBL" id="CP002780">
    <property type="protein sequence ID" value="AEG58630.1"/>
    <property type="molecule type" value="Genomic_DNA"/>
</dbReference>
<name>F6DPF7_DESRL</name>
<accession>F6DPF7</accession>
<feature type="transmembrane region" description="Helical" evidence="7">
    <location>
        <begin position="190"/>
        <end position="212"/>
    </location>
</feature>
<evidence type="ECO:0000313" key="8">
    <source>
        <dbReference type="EMBL" id="AEG58630.1"/>
    </source>
</evidence>
<dbReference type="PANTHER" id="PTHR42810:SF1">
    <property type="entry name" value="PURINE PERMEASE YWDJ-RELATED"/>
    <property type="match status" value="1"/>
</dbReference>
<dbReference type="Proteomes" id="UP000009234">
    <property type="component" value="Chromosome"/>
</dbReference>
<feature type="transmembrane region" description="Helical" evidence="7">
    <location>
        <begin position="102"/>
        <end position="122"/>
    </location>
</feature>
<dbReference type="GO" id="GO:0005886">
    <property type="term" value="C:plasma membrane"/>
    <property type="evidence" value="ECO:0007669"/>
    <property type="project" value="TreeGrafter"/>
</dbReference>
<evidence type="ECO:0000256" key="7">
    <source>
        <dbReference type="SAM" id="Phobius"/>
    </source>
</evidence>
<feature type="transmembrane region" description="Helical" evidence="7">
    <location>
        <begin position="323"/>
        <end position="341"/>
    </location>
</feature>
<reference evidence="8 9" key="2">
    <citation type="journal article" date="2012" name="Stand. Genomic Sci.">
        <title>Complete genome sequence of the sulfate-reducing firmicute Desulfotomaculum ruminis type strain (DL(T)).</title>
        <authorList>
            <person name="Spring S."/>
            <person name="Visser M."/>
            <person name="Lu M."/>
            <person name="Copeland A."/>
            <person name="Lapidus A."/>
            <person name="Lucas S."/>
            <person name="Cheng J.F."/>
            <person name="Han C."/>
            <person name="Tapia R."/>
            <person name="Goodwin L.A."/>
            <person name="Pitluck S."/>
            <person name="Ivanova N."/>
            <person name="Land M."/>
            <person name="Hauser L."/>
            <person name="Larimer F."/>
            <person name="Rohde M."/>
            <person name="Goker M."/>
            <person name="Detter J.C."/>
            <person name="Kyrpides N.C."/>
            <person name="Woyke T."/>
            <person name="Schaap P.J."/>
            <person name="Plugge C.M."/>
            <person name="Muyzer G."/>
            <person name="Kuever J."/>
            <person name="Pereira I.A."/>
            <person name="Parshina S.N."/>
            <person name="Bernier-Latmani R."/>
            <person name="Stams A.J."/>
            <person name="Klenk H.P."/>
        </authorList>
    </citation>
    <scope>NUCLEOTIDE SEQUENCE [LARGE SCALE GENOMIC DNA]</scope>
    <source>
        <strain evidence="9">ATCC 23193 / DSM 2154 / NCIB 8452 / DL</strain>
    </source>
</reference>
<protein>
    <submittedName>
        <fullName evidence="8">Xanthine/uracil/vitamin C permease</fullName>
    </submittedName>
</protein>
<dbReference type="STRING" id="696281.Desru_0333"/>
<evidence type="ECO:0000313" key="9">
    <source>
        <dbReference type="Proteomes" id="UP000009234"/>
    </source>
</evidence>
<feature type="transmembrane region" description="Helical" evidence="7">
    <location>
        <begin position="232"/>
        <end position="252"/>
    </location>
</feature>
<feature type="transmembrane region" description="Helical" evidence="7">
    <location>
        <begin position="347"/>
        <end position="364"/>
    </location>
</feature>
<comment type="similarity">
    <text evidence="2">Belongs to the nucleobase:cation symporter-2 (NCS2) (TC 2.A.40) family.</text>
</comment>
<dbReference type="RefSeq" id="WP_013840405.1">
    <property type="nucleotide sequence ID" value="NC_015589.1"/>
</dbReference>
<feature type="transmembrane region" description="Helical" evidence="7">
    <location>
        <begin position="273"/>
        <end position="293"/>
    </location>
</feature>
<evidence type="ECO:0000256" key="4">
    <source>
        <dbReference type="ARBA" id="ARBA00022692"/>
    </source>
</evidence>
<evidence type="ECO:0000256" key="2">
    <source>
        <dbReference type="ARBA" id="ARBA00008821"/>
    </source>
</evidence>
<keyword evidence="6 7" id="KW-0472">Membrane</keyword>
<proteinExistence type="inferred from homology"/>
<dbReference type="NCBIfam" id="NF037981">
    <property type="entry name" value="NCS2_1"/>
    <property type="match status" value="1"/>
</dbReference>
<evidence type="ECO:0000256" key="3">
    <source>
        <dbReference type="ARBA" id="ARBA00022448"/>
    </source>
</evidence>
<dbReference type="eggNOG" id="COG2233">
    <property type="taxonomic scope" value="Bacteria"/>
</dbReference>
<evidence type="ECO:0000256" key="6">
    <source>
        <dbReference type="ARBA" id="ARBA00023136"/>
    </source>
</evidence>
<dbReference type="Pfam" id="PF00860">
    <property type="entry name" value="Xan_ur_permease"/>
    <property type="match status" value="1"/>
</dbReference>
<dbReference type="AlphaFoldDB" id="F6DPF7"/>
<dbReference type="HOGENOM" id="CLU_641936_0_0_9"/>
<feature type="transmembrane region" description="Helical" evidence="7">
    <location>
        <begin position="376"/>
        <end position="395"/>
    </location>
</feature>
<gene>
    <name evidence="8" type="ordered locus">Desru_0333</name>
</gene>
<comment type="subcellular location">
    <subcellularLocation>
        <location evidence="1">Membrane</location>
        <topology evidence="1">Multi-pass membrane protein</topology>
    </subcellularLocation>
</comment>
<feature type="transmembrane region" description="Helical" evidence="7">
    <location>
        <begin position="20"/>
        <end position="42"/>
    </location>
</feature>
<keyword evidence="3" id="KW-0813">Transport</keyword>
<sequence length="437" mass="47329">MNKINFKYGLDDIPPLTELLLFGLQWLAIIVPIIIIIGKAIVGLHFSDPLDQVVYLQKLFFVSAVSLLAQVLWGHRLPLIIGPAAVLLVGIAASQGSSTSTIYSSILISGMILLLLSATGLFAKVKKLFTPQVIATILILIALTLTPMIINLIFASQQVAPVQNLCFVFIFVLGMFWANQRLTGLWKTTLIIWAVIIGTALYMLLFPQYTGISYHQNFSPISSFFRHVSLDFSLDPSVLISFLICFLALSINDLGSIQSIGEIIRPDNMEKRITRGVSFTGLGNILSGLFGVIGPVNFSLSPGVIASTGVASRFTLIPTAFGLLLLSFLPSTIAFIGSIPSAVTGSVLIYIMCAQISSGLLVAFNTTGGFKFENGLIMGLPLMLSIIISFLPPNIANSFPSSLRPIMGNGFVIGVLSVLILENVIYRRRNSEVFKKP</sequence>
<feature type="transmembrane region" description="Helical" evidence="7">
    <location>
        <begin position="134"/>
        <end position="154"/>
    </location>
</feature>
<keyword evidence="9" id="KW-1185">Reference proteome</keyword>
<dbReference type="GO" id="GO:0042907">
    <property type="term" value="F:xanthine transmembrane transporter activity"/>
    <property type="evidence" value="ECO:0007669"/>
    <property type="project" value="TreeGrafter"/>
</dbReference>
<dbReference type="PANTHER" id="PTHR42810">
    <property type="entry name" value="PURINE PERMEASE C1399.01C-RELATED"/>
    <property type="match status" value="1"/>
</dbReference>
<feature type="transmembrane region" description="Helical" evidence="7">
    <location>
        <begin position="160"/>
        <end position="178"/>
    </location>
</feature>
<feature type="transmembrane region" description="Helical" evidence="7">
    <location>
        <begin position="79"/>
        <end position="96"/>
    </location>
</feature>
<keyword evidence="5 7" id="KW-1133">Transmembrane helix</keyword>
<dbReference type="KEGG" id="dru:Desru_0333"/>
<dbReference type="OrthoDB" id="9805749at2"/>
<dbReference type="InterPro" id="IPR006043">
    <property type="entry name" value="NCS2"/>
</dbReference>
<evidence type="ECO:0000256" key="1">
    <source>
        <dbReference type="ARBA" id="ARBA00004141"/>
    </source>
</evidence>